<comment type="caution">
    <text evidence="1">The sequence shown here is derived from an EMBL/GenBank/DDBJ whole genome shotgun (WGS) entry which is preliminary data.</text>
</comment>
<keyword evidence="2" id="KW-1185">Reference proteome</keyword>
<sequence>MEQLMAMGIKTHVDVMDELYTLAYWMTGSEMSADELVRFTYLRADHNTSTTELFKIFRTCYLNRSGADIAFGFIDPLRQRKGSPGRSLRHRFADMKLSVLLSEICGLKHQVISEIIGMPVETLNSRLSWGRTLLVKALLLVPPVERRVQLTGGILS</sequence>
<dbReference type="Proteomes" id="UP000053937">
    <property type="component" value="Unassembled WGS sequence"/>
</dbReference>
<evidence type="ECO:0008006" key="3">
    <source>
        <dbReference type="Google" id="ProtNLM"/>
    </source>
</evidence>
<accession>A0A101JNL9</accession>
<organism evidence="1 2">
    <name type="scientific">Chlorobium limicola</name>
    <dbReference type="NCBI Taxonomy" id="1092"/>
    <lineage>
        <taxon>Bacteria</taxon>
        <taxon>Pseudomonadati</taxon>
        <taxon>Chlorobiota</taxon>
        <taxon>Chlorobiia</taxon>
        <taxon>Chlorobiales</taxon>
        <taxon>Chlorobiaceae</taxon>
        <taxon>Chlorobium/Pelodictyon group</taxon>
        <taxon>Chlorobium</taxon>
    </lineage>
</organism>
<evidence type="ECO:0000313" key="2">
    <source>
        <dbReference type="Proteomes" id="UP000053937"/>
    </source>
</evidence>
<dbReference type="AlphaFoldDB" id="A0A101JNL9"/>
<name>A0A101JNL9_CHLLI</name>
<dbReference type="InterPro" id="IPR013324">
    <property type="entry name" value="RNA_pol_sigma_r3/r4-like"/>
</dbReference>
<gene>
    <name evidence="1" type="ORF">ASB62_05125</name>
</gene>
<evidence type="ECO:0000313" key="1">
    <source>
        <dbReference type="EMBL" id="KUL29823.1"/>
    </source>
</evidence>
<dbReference type="SUPFAM" id="SSF88659">
    <property type="entry name" value="Sigma3 and sigma4 domains of RNA polymerase sigma factors"/>
    <property type="match status" value="1"/>
</dbReference>
<proteinExistence type="predicted"/>
<dbReference type="EMBL" id="LMBR01000119">
    <property type="protein sequence ID" value="KUL29823.1"/>
    <property type="molecule type" value="Genomic_DNA"/>
</dbReference>
<protein>
    <recommendedName>
        <fullName evidence="3">RNA polymerase, sigma-24 subunit, ECF subfamily</fullName>
    </recommendedName>
</protein>
<reference evidence="1 2" key="1">
    <citation type="submission" date="2015-10" db="EMBL/GenBank/DDBJ databases">
        <title>Draft Genome Sequence of Chlorobium limicola strain Frasassi Growing under Artificial Lighting in the Frasassi Cave System.</title>
        <authorList>
            <person name="Mansor M."/>
            <person name="Macalady J."/>
        </authorList>
    </citation>
    <scope>NUCLEOTIDE SEQUENCE [LARGE SCALE GENOMIC DNA]</scope>
    <source>
        <strain evidence="1 2">Frasassi</strain>
    </source>
</reference>